<dbReference type="AlphaFoldDB" id="A0A1I3Z3D7"/>
<dbReference type="NCBIfam" id="NF033826">
    <property type="entry name" value="immun_CdiI"/>
    <property type="match status" value="1"/>
</dbReference>
<dbReference type="EMBL" id="FORG01000086">
    <property type="protein sequence ID" value="SFK38181.1"/>
    <property type="molecule type" value="Genomic_DNA"/>
</dbReference>
<gene>
    <name evidence="3" type="ORF">SAMN05421680_1863</name>
    <name evidence="2" type="ORF">Xmau_04475</name>
</gene>
<evidence type="ECO:0000259" key="1">
    <source>
        <dbReference type="Pfam" id="PF18624"/>
    </source>
</evidence>
<evidence type="ECO:0000313" key="2">
    <source>
        <dbReference type="EMBL" id="PHM35694.1"/>
    </source>
</evidence>
<evidence type="ECO:0000313" key="4">
    <source>
        <dbReference type="Proteomes" id="UP000198919"/>
    </source>
</evidence>
<name>A0A1I3Z3D7_9GAMM</name>
<protein>
    <recommendedName>
        <fullName evidence="1">CDI immunity protein domain-containing protein</fullName>
    </recommendedName>
</protein>
<dbReference type="EMBL" id="NITY01000037">
    <property type="protein sequence ID" value="PHM35694.1"/>
    <property type="molecule type" value="Genomic_DNA"/>
</dbReference>
<sequence length="117" mass="13623">MNSKRLFENIDYDNDSEWVMKEFFNSLYTQGKFLWALPHILKKSGCGVNETYCVFPDFADPDPEYHFDGITFGVWEGEIIVPESVGFDYVKLACDKYLQLHPEDKDKINALLDQQPC</sequence>
<dbReference type="Proteomes" id="UP000198919">
    <property type="component" value="Unassembled WGS sequence"/>
</dbReference>
<proteinExistence type="predicted"/>
<dbReference type="InterPro" id="IPR041256">
    <property type="entry name" value="CdiI_4"/>
</dbReference>
<accession>A0A1I3Z3D7</accession>
<evidence type="ECO:0000313" key="5">
    <source>
        <dbReference type="Proteomes" id="UP000224607"/>
    </source>
</evidence>
<reference evidence="3" key="1">
    <citation type="submission" date="2016-10" db="EMBL/GenBank/DDBJ databases">
        <authorList>
            <person name="de Groot N.N."/>
        </authorList>
    </citation>
    <scope>NUCLEOTIDE SEQUENCE [LARGE SCALE GENOMIC DNA]</scope>
    <source>
        <strain evidence="3">DSM 17908</strain>
    </source>
</reference>
<reference evidence="2 5" key="3">
    <citation type="journal article" date="2017" name="Nat. Microbiol.">
        <title>Natural product diversity associated with the nematode symbionts Photorhabdus and Xenorhabdus.</title>
        <authorList>
            <person name="Tobias N.J."/>
            <person name="Wolff H."/>
            <person name="Djahanschiri B."/>
            <person name="Grundmann F."/>
            <person name="Kronenwerth M."/>
            <person name="Shi Y.M."/>
            <person name="Simonyi S."/>
            <person name="Grun P."/>
            <person name="Shapiro-Ilan D."/>
            <person name="Pidot S.J."/>
            <person name="Stinear T.P."/>
            <person name="Ebersberger I."/>
            <person name="Bode H.B."/>
        </authorList>
    </citation>
    <scope>NUCLEOTIDE SEQUENCE [LARGE SCALE GENOMIC DNA]</scope>
    <source>
        <strain evidence="2 5">DSM 17908</strain>
    </source>
</reference>
<dbReference type="Pfam" id="PF18624">
    <property type="entry name" value="CdiI_4"/>
    <property type="match status" value="1"/>
</dbReference>
<dbReference type="CDD" id="cd20688">
    <property type="entry name" value="CdiI_Ecoli_Nm-like"/>
    <property type="match status" value="1"/>
</dbReference>
<organism evidence="3 4">
    <name type="scientific">Xenorhabdus mauleonii</name>
    <dbReference type="NCBI Taxonomy" id="351675"/>
    <lineage>
        <taxon>Bacteria</taxon>
        <taxon>Pseudomonadati</taxon>
        <taxon>Pseudomonadota</taxon>
        <taxon>Gammaproteobacteria</taxon>
        <taxon>Enterobacterales</taxon>
        <taxon>Morganellaceae</taxon>
        <taxon>Xenorhabdus</taxon>
    </lineage>
</organism>
<evidence type="ECO:0000313" key="3">
    <source>
        <dbReference type="EMBL" id="SFK38181.1"/>
    </source>
</evidence>
<reference evidence="4" key="2">
    <citation type="submission" date="2016-10" db="EMBL/GenBank/DDBJ databases">
        <authorList>
            <person name="Varghese N."/>
            <person name="Submissions S."/>
        </authorList>
    </citation>
    <scope>NUCLEOTIDE SEQUENCE [LARGE SCALE GENOMIC DNA]</scope>
    <source>
        <strain evidence="4">DSM 17908</strain>
    </source>
</reference>
<keyword evidence="5" id="KW-1185">Reference proteome</keyword>
<dbReference type="Proteomes" id="UP000224607">
    <property type="component" value="Unassembled WGS sequence"/>
</dbReference>
<dbReference type="RefSeq" id="WP_139217030.1">
    <property type="nucleotide sequence ID" value="NZ_CAWNQB010000031.1"/>
</dbReference>
<dbReference type="OrthoDB" id="6659460at2"/>
<feature type="domain" description="CDI immunity protein" evidence="1">
    <location>
        <begin position="17"/>
        <end position="112"/>
    </location>
</feature>